<organism evidence="2 3">
    <name type="scientific">Cucurbitaria berberidis CBS 394.84</name>
    <dbReference type="NCBI Taxonomy" id="1168544"/>
    <lineage>
        <taxon>Eukaryota</taxon>
        <taxon>Fungi</taxon>
        <taxon>Dikarya</taxon>
        <taxon>Ascomycota</taxon>
        <taxon>Pezizomycotina</taxon>
        <taxon>Dothideomycetes</taxon>
        <taxon>Pleosporomycetidae</taxon>
        <taxon>Pleosporales</taxon>
        <taxon>Pleosporineae</taxon>
        <taxon>Cucurbitariaceae</taxon>
        <taxon>Cucurbitaria</taxon>
    </lineage>
</organism>
<evidence type="ECO:0000256" key="1">
    <source>
        <dbReference type="SAM" id="MobiDB-lite"/>
    </source>
</evidence>
<name>A0A9P4GAF5_9PLEO</name>
<proteinExistence type="predicted"/>
<feature type="compositionally biased region" description="Basic residues" evidence="1">
    <location>
        <begin position="213"/>
        <end position="222"/>
    </location>
</feature>
<accession>A0A9P4GAF5</accession>
<comment type="caution">
    <text evidence="2">The sequence shown here is derived from an EMBL/GenBank/DDBJ whole genome shotgun (WGS) entry which is preliminary data.</text>
</comment>
<feature type="region of interest" description="Disordered" evidence="1">
    <location>
        <begin position="189"/>
        <end position="228"/>
    </location>
</feature>
<dbReference type="Proteomes" id="UP000800039">
    <property type="component" value="Unassembled WGS sequence"/>
</dbReference>
<protein>
    <submittedName>
        <fullName evidence="2">Uncharacterized protein</fullName>
    </submittedName>
</protein>
<dbReference type="RefSeq" id="XP_040784529.1">
    <property type="nucleotide sequence ID" value="XM_040937249.1"/>
</dbReference>
<dbReference type="EMBL" id="ML976618">
    <property type="protein sequence ID" value="KAF1841966.1"/>
    <property type="molecule type" value="Genomic_DNA"/>
</dbReference>
<dbReference type="AlphaFoldDB" id="A0A9P4GAF5"/>
<evidence type="ECO:0000313" key="2">
    <source>
        <dbReference type="EMBL" id="KAF1841966.1"/>
    </source>
</evidence>
<sequence>MLNSNRSSQIARAPHATTNATHKSLHIDSGYISDVLEEPSTILHIVPIDSSPPVHGLEIKTVPFADTNWDFPASELAESPTLHLSLERIEDLSTPAKQPTCFPIVPLASTLARAESSRTRRSQEHIEGLSTPVKRLKGFPIVPLASTLARARDGDNDPAGSDVSLAASALVKAPRTLKQTEARVADRYGRTRAARRMYTSTDAAKPTSVAKAKNNKRSKRSGAKPSII</sequence>
<keyword evidence="3" id="KW-1185">Reference proteome</keyword>
<gene>
    <name evidence="2" type="ORF">K460DRAFT_409405</name>
</gene>
<dbReference type="GeneID" id="63854499"/>
<reference evidence="2" key="1">
    <citation type="submission" date="2020-01" db="EMBL/GenBank/DDBJ databases">
        <authorList>
            <consortium name="DOE Joint Genome Institute"/>
            <person name="Haridas S."/>
            <person name="Albert R."/>
            <person name="Binder M."/>
            <person name="Bloem J."/>
            <person name="Labutti K."/>
            <person name="Salamov A."/>
            <person name="Andreopoulos B."/>
            <person name="Baker S.E."/>
            <person name="Barry K."/>
            <person name="Bills G."/>
            <person name="Bluhm B.H."/>
            <person name="Cannon C."/>
            <person name="Castanera R."/>
            <person name="Culley D.E."/>
            <person name="Daum C."/>
            <person name="Ezra D."/>
            <person name="Gonzalez J.B."/>
            <person name="Henrissat B."/>
            <person name="Kuo A."/>
            <person name="Liang C."/>
            <person name="Lipzen A."/>
            <person name="Lutzoni F."/>
            <person name="Magnuson J."/>
            <person name="Mondo S."/>
            <person name="Nolan M."/>
            <person name="Ohm R."/>
            <person name="Pangilinan J."/>
            <person name="Park H.-J."/>
            <person name="Ramirez L."/>
            <person name="Alfaro M."/>
            <person name="Sun H."/>
            <person name="Tritt A."/>
            <person name="Yoshinaga Y."/>
            <person name="Zwiers L.-H."/>
            <person name="Turgeon B.G."/>
            <person name="Goodwin S.B."/>
            <person name="Spatafora J.W."/>
            <person name="Crous P.W."/>
            <person name="Grigoriev I.V."/>
        </authorList>
    </citation>
    <scope>NUCLEOTIDE SEQUENCE</scope>
    <source>
        <strain evidence="2">CBS 394.84</strain>
    </source>
</reference>
<evidence type="ECO:0000313" key="3">
    <source>
        <dbReference type="Proteomes" id="UP000800039"/>
    </source>
</evidence>